<evidence type="ECO:0000313" key="1">
    <source>
        <dbReference type="EMBL" id="MFC0388556.1"/>
    </source>
</evidence>
<protein>
    <submittedName>
        <fullName evidence="1">Acyltransferase</fullName>
    </submittedName>
</protein>
<dbReference type="Pfam" id="PF00132">
    <property type="entry name" value="Hexapep"/>
    <property type="match status" value="1"/>
</dbReference>
<dbReference type="EMBL" id="JBHLVZ010000084">
    <property type="protein sequence ID" value="MFC0388556.1"/>
    <property type="molecule type" value="Genomic_DNA"/>
</dbReference>
<comment type="caution">
    <text evidence="1">The sequence shown here is derived from an EMBL/GenBank/DDBJ whole genome shotgun (WGS) entry which is preliminary data.</text>
</comment>
<dbReference type="PANTHER" id="PTHR23416:SF78">
    <property type="entry name" value="LIPOPOLYSACCHARIDE BIOSYNTHESIS O-ACETYL TRANSFERASE WBBJ-RELATED"/>
    <property type="match status" value="1"/>
</dbReference>
<dbReference type="Gene3D" id="2.160.10.10">
    <property type="entry name" value="Hexapeptide repeat proteins"/>
    <property type="match status" value="1"/>
</dbReference>
<keyword evidence="1" id="KW-0808">Transferase</keyword>
<dbReference type="GO" id="GO:0016746">
    <property type="term" value="F:acyltransferase activity"/>
    <property type="evidence" value="ECO:0007669"/>
    <property type="project" value="UniProtKB-KW"/>
</dbReference>
<dbReference type="InterPro" id="IPR011004">
    <property type="entry name" value="Trimer_LpxA-like_sf"/>
</dbReference>
<gene>
    <name evidence="1" type="ORF">ACFFIC_23870</name>
</gene>
<name>A0ABV6IYL4_9PROT</name>
<evidence type="ECO:0000313" key="2">
    <source>
        <dbReference type="Proteomes" id="UP001589789"/>
    </source>
</evidence>
<dbReference type="InterPro" id="IPR051159">
    <property type="entry name" value="Hexapeptide_acetyltransf"/>
</dbReference>
<keyword evidence="1" id="KW-0012">Acyltransferase</keyword>
<reference evidence="1 2" key="1">
    <citation type="submission" date="2024-09" db="EMBL/GenBank/DDBJ databases">
        <authorList>
            <person name="Sun Q."/>
            <person name="Mori K."/>
        </authorList>
    </citation>
    <scope>NUCLEOTIDE SEQUENCE [LARGE SCALE GENOMIC DNA]</scope>
    <source>
        <strain evidence="1 2">CCM 7468</strain>
    </source>
</reference>
<organism evidence="1 2">
    <name type="scientific">Muricoccus vinaceus</name>
    <dbReference type="NCBI Taxonomy" id="424704"/>
    <lineage>
        <taxon>Bacteria</taxon>
        <taxon>Pseudomonadati</taxon>
        <taxon>Pseudomonadota</taxon>
        <taxon>Alphaproteobacteria</taxon>
        <taxon>Acetobacterales</taxon>
        <taxon>Roseomonadaceae</taxon>
        <taxon>Muricoccus</taxon>
    </lineage>
</organism>
<dbReference type="PANTHER" id="PTHR23416">
    <property type="entry name" value="SIALIC ACID SYNTHASE-RELATED"/>
    <property type="match status" value="1"/>
</dbReference>
<proteinExistence type="predicted"/>
<keyword evidence="2" id="KW-1185">Reference proteome</keyword>
<sequence length="168" mass="17495">MKIGTAIRRFLAPGWLVALHYRRRFGAVASPRAEVEISPLLELGLGTRIGPFTKVKATSGLVRVGAGTEIGAHCMIAGAETGIEIGRNCRIGPHVAIVGVNYRYERIDMTFRAQGTTSKGTTRIGDNVVIGAGAAILDGADIAAGAVIRPRAVVSGKVAARARKPGPA</sequence>
<accession>A0ABV6IYL4</accession>
<dbReference type="InterPro" id="IPR001451">
    <property type="entry name" value="Hexapep"/>
</dbReference>
<dbReference type="Proteomes" id="UP001589789">
    <property type="component" value="Unassembled WGS sequence"/>
</dbReference>
<dbReference type="RefSeq" id="WP_377055082.1">
    <property type="nucleotide sequence ID" value="NZ_JBHLVZ010000084.1"/>
</dbReference>
<dbReference type="SUPFAM" id="SSF51161">
    <property type="entry name" value="Trimeric LpxA-like enzymes"/>
    <property type="match status" value="1"/>
</dbReference>